<evidence type="ECO:0000256" key="7">
    <source>
        <dbReference type="RuleBase" id="RU363032"/>
    </source>
</evidence>
<name>A0A537LGQ6_9BACT</name>
<protein>
    <submittedName>
        <fullName evidence="9">ABC transporter permease</fullName>
    </submittedName>
</protein>
<feature type="transmembrane region" description="Helical" evidence="7">
    <location>
        <begin position="293"/>
        <end position="319"/>
    </location>
</feature>
<feature type="transmembrane region" description="Helical" evidence="7">
    <location>
        <begin position="146"/>
        <end position="165"/>
    </location>
</feature>
<dbReference type="InterPro" id="IPR045621">
    <property type="entry name" value="BPD_transp_1_N"/>
</dbReference>
<dbReference type="PANTHER" id="PTHR43163">
    <property type="entry name" value="DIPEPTIDE TRANSPORT SYSTEM PERMEASE PROTEIN DPPB-RELATED"/>
    <property type="match status" value="1"/>
</dbReference>
<comment type="subcellular location">
    <subcellularLocation>
        <location evidence="1 7">Cell membrane</location>
        <topology evidence="1 7">Multi-pass membrane protein</topology>
    </subcellularLocation>
</comment>
<gene>
    <name evidence="9" type="ORF">E6G99_07615</name>
</gene>
<accession>A0A537LGQ6</accession>
<keyword evidence="4 7" id="KW-0812">Transmembrane</keyword>
<evidence type="ECO:0000256" key="1">
    <source>
        <dbReference type="ARBA" id="ARBA00004651"/>
    </source>
</evidence>
<evidence type="ECO:0000256" key="3">
    <source>
        <dbReference type="ARBA" id="ARBA00022475"/>
    </source>
</evidence>
<dbReference type="Gene3D" id="1.10.3720.10">
    <property type="entry name" value="MetI-like"/>
    <property type="match status" value="1"/>
</dbReference>
<dbReference type="GO" id="GO:0005886">
    <property type="term" value="C:plasma membrane"/>
    <property type="evidence" value="ECO:0007669"/>
    <property type="project" value="UniProtKB-SubCell"/>
</dbReference>
<keyword evidence="5 7" id="KW-1133">Transmembrane helix</keyword>
<dbReference type="InterPro" id="IPR000515">
    <property type="entry name" value="MetI-like"/>
</dbReference>
<comment type="caution">
    <text evidence="9">The sequence shown here is derived from an EMBL/GenBank/DDBJ whole genome shotgun (WGS) entry which is preliminary data.</text>
</comment>
<evidence type="ECO:0000313" key="10">
    <source>
        <dbReference type="Proteomes" id="UP000318661"/>
    </source>
</evidence>
<organism evidence="9 10">
    <name type="scientific">Candidatus Segetimicrobium genomatis</name>
    <dbReference type="NCBI Taxonomy" id="2569760"/>
    <lineage>
        <taxon>Bacteria</taxon>
        <taxon>Bacillati</taxon>
        <taxon>Candidatus Sysuimicrobiota</taxon>
        <taxon>Candidatus Sysuimicrobiia</taxon>
        <taxon>Candidatus Sysuimicrobiales</taxon>
        <taxon>Candidatus Segetimicrobiaceae</taxon>
        <taxon>Candidatus Segetimicrobium</taxon>
    </lineage>
</organism>
<dbReference type="InterPro" id="IPR035906">
    <property type="entry name" value="MetI-like_sf"/>
</dbReference>
<feature type="transmembrane region" description="Helical" evidence="7">
    <location>
        <begin position="12"/>
        <end position="33"/>
    </location>
</feature>
<dbReference type="Proteomes" id="UP000318661">
    <property type="component" value="Unassembled WGS sequence"/>
</dbReference>
<feature type="transmembrane region" description="Helical" evidence="7">
    <location>
        <begin position="189"/>
        <end position="211"/>
    </location>
</feature>
<feature type="domain" description="ABC transmembrane type-1" evidence="8">
    <location>
        <begin position="98"/>
        <end position="312"/>
    </location>
</feature>
<keyword evidence="6 7" id="KW-0472">Membrane</keyword>
<sequence length="328" mass="36297">MPTRFSFLASRLSQTVLVLWVVATLLFLIFRLMPGNPLVAYIDPNFTAEVQQALLRQFGLDQPLHVQYAVFLSNLVRGEFGRSFFSREPVSQVMWQVLPNTLVLTLSALLLAYAVGVVGGALLAARRGTWAEAWGIPAVLATRAAPEFWVGMLALALFSFTLNWFPSSGATSPGSAYSTWWAQVASWDFLRHLTLPALTLALYLQGLPTLLMRSTMLEVMDEDFITFCRMRGLPERTILLRHAARNALLPVVTAFALGIGYSIGGNVIIETVFSWPGLGRTLVRAVAAKDYPVAQAAFFLIAVVMIVMNFVADLLYSLLDPRVSHERQ</sequence>
<dbReference type="EMBL" id="VBAJ01000193">
    <property type="protein sequence ID" value="TMJ07165.1"/>
    <property type="molecule type" value="Genomic_DNA"/>
</dbReference>
<feature type="transmembrane region" description="Helical" evidence="7">
    <location>
        <begin position="102"/>
        <end position="125"/>
    </location>
</feature>
<reference evidence="9 10" key="1">
    <citation type="journal article" date="2019" name="Nat. Microbiol.">
        <title>Mediterranean grassland soil C-N compound turnover is dependent on rainfall and depth, and is mediated by genomically divergent microorganisms.</title>
        <authorList>
            <person name="Diamond S."/>
            <person name="Andeer P.F."/>
            <person name="Li Z."/>
            <person name="Crits-Christoph A."/>
            <person name="Burstein D."/>
            <person name="Anantharaman K."/>
            <person name="Lane K.R."/>
            <person name="Thomas B.C."/>
            <person name="Pan C."/>
            <person name="Northen T.R."/>
            <person name="Banfield J.F."/>
        </authorList>
    </citation>
    <scope>NUCLEOTIDE SEQUENCE [LARGE SCALE GENOMIC DNA]</scope>
    <source>
        <strain evidence="9">NP_2</strain>
    </source>
</reference>
<dbReference type="PROSITE" id="PS50928">
    <property type="entry name" value="ABC_TM1"/>
    <property type="match status" value="1"/>
</dbReference>
<evidence type="ECO:0000256" key="6">
    <source>
        <dbReference type="ARBA" id="ARBA00023136"/>
    </source>
</evidence>
<evidence type="ECO:0000259" key="8">
    <source>
        <dbReference type="PROSITE" id="PS50928"/>
    </source>
</evidence>
<evidence type="ECO:0000256" key="2">
    <source>
        <dbReference type="ARBA" id="ARBA00022448"/>
    </source>
</evidence>
<proteinExistence type="inferred from homology"/>
<dbReference type="SUPFAM" id="SSF161098">
    <property type="entry name" value="MetI-like"/>
    <property type="match status" value="1"/>
</dbReference>
<evidence type="ECO:0000313" key="9">
    <source>
        <dbReference type="EMBL" id="TMJ07165.1"/>
    </source>
</evidence>
<dbReference type="PANTHER" id="PTHR43163:SF6">
    <property type="entry name" value="DIPEPTIDE TRANSPORT SYSTEM PERMEASE PROTEIN DPPB-RELATED"/>
    <property type="match status" value="1"/>
</dbReference>
<dbReference type="GO" id="GO:0055085">
    <property type="term" value="P:transmembrane transport"/>
    <property type="evidence" value="ECO:0007669"/>
    <property type="project" value="InterPro"/>
</dbReference>
<keyword evidence="2 7" id="KW-0813">Transport</keyword>
<evidence type="ECO:0000256" key="4">
    <source>
        <dbReference type="ARBA" id="ARBA00022692"/>
    </source>
</evidence>
<keyword evidence="3" id="KW-1003">Cell membrane</keyword>
<dbReference type="Pfam" id="PF00528">
    <property type="entry name" value="BPD_transp_1"/>
    <property type="match status" value="1"/>
</dbReference>
<feature type="transmembrane region" description="Helical" evidence="7">
    <location>
        <begin position="247"/>
        <end position="273"/>
    </location>
</feature>
<dbReference type="AlphaFoldDB" id="A0A537LGQ6"/>
<comment type="similarity">
    <text evidence="7">Belongs to the binding-protein-dependent transport system permease family.</text>
</comment>
<evidence type="ECO:0000256" key="5">
    <source>
        <dbReference type="ARBA" id="ARBA00022989"/>
    </source>
</evidence>
<dbReference type="Pfam" id="PF19300">
    <property type="entry name" value="BPD_transp_1_N"/>
    <property type="match status" value="1"/>
</dbReference>